<dbReference type="AlphaFoldDB" id="A0A9N9PIN5"/>
<dbReference type="InterPro" id="IPR011009">
    <property type="entry name" value="Kinase-like_dom_sf"/>
</dbReference>
<evidence type="ECO:0000313" key="3">
    <source>
        <dbReference type="Proteomes" id="UP000789759"/>
    </source>
</evidence>
<protein>
    <submittedName>
        <fullName evidence="2">19049_t:CDS:1</fullName>
    </submittedName>
</protein>
<feature type="non-terminal residue" evidence="2">
    <location>
        <position position="1"/>
    </location>
</feature>
<dbReference type="Gene3D" id="1.25.40.10">
    <property type="entry name" value="Tetratricopeptide repeat domain"/>
    <property type="match status" value="1"/>
</dbReference>
<feature type="non-terminal residue" evidence="2">
    <location>
        <position position="193"/>
    </location>
</feature>
<dbReference type="Pfam" id="PF07714">
    <property type="entry name" value="PK_Tyr_Ser-Thr"/>
    <property type="match status" value="1"/>
</dbReference>
<dbReference type="PROSITE" id="PS50011">
    <property type="entry name" value="PROTEIN_KINASE_DOM"/>
    <property type="match status" value="1"/>
</dbReference>
<dbReference type="InterPro" id="IPR001245">
    <property type="entry name" value="Ser-Thr/Tyr_kinase_cat_dom"/>
</dbReference>
<comment type="caution">
    <text evidence="2">The sequence shown here is derived from an EMBL/GenBank/DDBJ whole genome shotgun (WGS) entry which is preliminary data.</text>
</comment>
<dbReference type="SUPFAM" id="SSF81901">
    <property type="entry name" value="HCP-like"/>
    <property type="match status" value="1"/>
</dbReference>
<reference evidence="2" key="1">
    <citation type="submission" date="2021-06" db="EMBL/GenBank/DDBJ databases">
        <authorList>
            <person name="Kallberg Y."/>
            <person name="Tangrot J."/>
            <person name="Rosling A."/>
        </authorList>
    </citation>
    <scope>NUCLEOTIDE SEQUENCE</scope>
    <source>
        <strain evidence="2">FL966</strain>
    </source>
</reference>
<sequence>FGIILWELANEKNPYEDYNDIHVIKEAILNNKQILNELNNCMPQKYIDIMMRALEFEPNNRPTICDIFKVLHDVVNNPNISQRSCMKSLKMGMPQSSFSSIDDAINEAKKENRDKQKALDYIDMFADLGNPKAIYYKGHFLQQKLHGKYKISAPNEYKRIQEEVARLFESASNANITIAHTKYGDCLFNGHGV</sequence>
<dbReference type="GO" id="GO:0004672">
    <property type="term" value="F:protein kinase activity"/>
    <property type="evidence" value="ECO:0007669"/>
    <property type="project" value="InterPro"/>
</dbReference>
<dbReference type="InterPro" id="IPR000719">
    <property type="entry name" value="Prot_kinase_dom"/>
</dbReference>
<organism evidence="2 3">
    <name type="scientific">Cetraspora pellucida</name>
    <dbReference type="NCBI Taxonomy" id="1433469"/>
    <lineage>
        <taxon>Eukaryota</taxon>
        <taxon>Fungi</taxon>
        <taxon>Fungi incertae sedis</taxon>
        <taxon>Mucoromycota</taxon>
        <taxon>Glomeromycotina</taxon>
        <taxon>Glomeromycetes</taxon>
        <taxon>Diversisporales</taxon>
        <taxon>Gigasporaceae</taxon>
        <taxon>Cetraspora</taxon>
    </lineage>
</organism>
<dbReference type="InterPro" id="IPR011990">
    <property type="entry name" value="TPR-like_helical_dom_sf"/>
</dbReference>
<dbReference type="EMBL" id="CAJVQA010075504">
    <property type="protein sequence ID" value="CAG8835214.1"/>
    <property type="molecule type" value="Genomic_DNA"/>
</dbReference>
<dbReference type="GO" id="GO:0005524">
    <property type="term" value="F:ATP binding"/>
    <property type="evidence" value="ECO:0007669"/>
    <property type="project" value="InterPro"/>
</dbReference>
<dbReference type="OrthoDB" id="2435364at2759"/>
<dbReference type="SUPFAM" id="SSF56112">
    <property type="entry name" value="Protein kinase-like (PK-like)"/>
    <property type="match status" value="1"/>
</dbReference>
<name>A0A9N9PIN5_9GLOM</name>
<dbReference type="Proteomes" id="UP000789759">
    <property type="component" value="Unassembled WGS sequence"/>
</dbReference>
<keyword evidence="3" id="KW-1185">Reference proteome</keyword>
<proteinExistence type="predicted"/>
<feature type="domain" description="Protein kinase" evidence="1">
    <location>
        <begin position="1"/>
        <end position="75"/>
    </location>
</feature>
<evidence type="ECO:0000313" key="2">
    <source>
        <dbReference type="EMBL" id="CAG8835214.1"/>
    </source>
</evidence>
<accession>A0A9N9PIN5</accession>
<gene>
    <name evidence="2" type="ORF">CPELLU_LOCUS21209</name>
</gene>
<evidence type="ECO:0000259" key="1">
    <source>
        <dbReference type="PROSITE" id="PS50011"/>
    </source>
</evidence>
<dbReference type="Gene3D" id="1.10.510.10">
    <property type="entry name" value="Transferase(Phosphotransferase) domain 1"/>
    <property type="match status" value="1"/>
</dbReference>